<evidence type="ECO:0000256" key="3">
    <source>
        <dbReference type="ARBA" id="ARBA00023125"/>
    </source>
</evidence>
<feature type="domain" description="HTH lysR-type" evidence="5">
    <location>
        <begin position="1"/>
        <end position="60"/>
    </location>
</feature>
<dbReference type="Proteomes" id="UP000295293">
    <property type="component" value="Unassembled WGS sequence"/>
</dbReference>
<dbReference type="GO" id="GO:0003700">
    <property type="term" value="F:DNA-binding transcription factor activity"/>
    <property type="evidence" value="ECO:0007669"/>
    <property type="project" value="InterPro"/>
</dbReference>
<sequence>MSESLSDIAVFVACADSGRLSLAARSLGITLAVASAALKRLEVQLGVRLILRTTRSLRLSVEGERYLPHAREALAALSAGRLALSRDREGLRGLVRITAPADFGRNRLAGWLDEFAAGHPQVQFQISLDDAITDFFAAPVDIALRYGNPGDSNLIALPLAQLQRVACAAPDYLARHGAPEHPRELAAHATVCFMRQQRPADRWRFVRGEEEYEVSVLPRWIFNDAEMVRRWALRGRGIANRVWADVAEDVAAGRLQRVLPQWLGETEPLNLMYAERRLSPALRALIDFLLARREELAACQP</sequence>
<dbReference type="InterPro" id="IPR005119">
    <property type="entry name" value="LysR_subst-bd"/>
</dbReference>
<dbReference type="InterPro" id="IPR036388">
    <property type="entry name" value="WH-like_DNA-bd_sf"/>
</dbReference>
<evidence type="ECO:0000256" key="2">
    <source>
        <dbReference type="ARBA" id="ARBA00023015"/>
    </source>
</evidence>
<proteinExistence type="inferred from homology"/>
<dbReference type="GO" id="GO:0006351">
    <property type="term" value="P:DNA-templated transcription"/>
    <property type="evidence" value="ECO:0007669"/>
    <property type="project" value="TreeGrafter"/>
</dbReference>
<dbReference type="RefSeq" id="WP_133820129.1">
    <property type="nucleotide sequence ID" value="NZ_SNZH01000012.1"/>
</dbReference>
<dbReference type="Pfam" id="PF03466">
    <property type="entry name" value="LysR_substrate"/>
    <property type="match status" value="1"/>
</dbReference>
<reference evidence="6 7" key="1">
    <citation type="submission" date="2019-03" db="EMBL/GenBank/DDBJ databases">
        <title>Genomic Encyclopedia of Type Strains, Phase IV (KMG-IV): sequencing the most valuable type-strain genomes for metagenomic binning, comparative biology and taxonomic classification.</title>
        <authorList>
            <person name="Goeker M."/>
        </authorList>
    </citation>
    <scope>NUCLEOTIDE SEQUENCE [LARGE SCALE GENOMIC DNA]</scope>
    <source>
        <strain evidence="6 7">DSM 21667</strain>
    </source>
</reference>
<dbReference type="CDD" id="cd08422">
    <property type="entry name" value="PBP2_CrgA_like"/>
    <property type="match status" value="1"/>
</dbReference>
<dbReference type="SUPFAM" id="SSF46785">
    <property type="entry name" value="Winged helix' DNA-binding domain"/>
    <property type="match status" value="1"/>
</dbReference>
<dbReference type="PANTHER" id="PTHR30537:SF21">
    <property type="entry name" value="HTH-TYPE TRANSCRIPTIONAL REGULATOR SINR-RELATED"/>
    <property type="match status" value="1"/>
</dbReference>
<organism evidence="6 7">
    <name type="scientific">Tahibacter aquaticus</name>
    <dbReference type="NCBI Taxonomy" id="520092"/>
    <lineage>
        <taxon>Bacteria</taxon>
        <taxon>Pseudomonadati</taxon>
        <taxon>Pseudomonadota</taxon>
        <taxon>Gammaproteobacteria</taxon>
        <taxon>Lysobacterales</taxon>
        <taxon>Rhodanobacteraceae</taxon>
        <taxon>Tahibacter</taxon>
    </lineage>
</organism>
<keyword evidence="3" id="KW-0238">DNA-binding</keyword>
<keyword evidence="7" id="KW-1185">Reference proteome</keyword>
<dbReference type="PROSITE" id="PS50931">
    <property type="entry name" value="HTH_LYSR"/>
    <property type="match status" value="1"/>
</dbReference>
<evidence type="ECO:0000313" key="7">
    <source>
        <dbReference type="Proteomes" id="UP000295293"/>
    </source>
</evidence>
<dbReference type="EMBL" id="SNZH01000012">
    <property type="protein sequence ID" value="TDR40759.1"/>
    <property type="molecule type" value="Genomic_DNA"/>
</dbReference>
<dbReference type="InterPro" id="IPR058163">
    <property type="entry name" value="LysR-type_TF_proteobact-type"/>
</dbReference>
<dbReference type="InterPro" id="IPR036390">
    <property type="entry name" value="WH_DNA-bd_sf"/>
</dbReference>
<comment type="caution">
    <text evidence="6">The sequence shown here is derived from an EMBL/GenBank/DDBJ whole genome shotgun (WGS) entry which is preliminary data.</text>
</comment>
<dbReference type="GO" id="GO:0043565">
    <property type="term" value="F:sequence-specific DNA binding"/>
    <property type="evidence" value="ECO:0007669"/>
    <property type="project" value="TreeGrafter"/>
</dbReference>
<keyword evidence="2" id="KW-0805">Transcription regulation</keyword>
<evidence type="ECO:0000256" key="1">
    <source>
        <dbReference type="ARBA" id="ARBA00009437"/>
    </source>
</evidence>
<gene>
    <name evidence="6" type="ORF">DFR29_11273</name>
</gene>
<dbReference type="Pfam" id="PF00126">
    <property type="entry name" value="HTH_1"/>
    <property type="match status" value="1"/>
</dbReference>
<evidence type="ECO:0000313" key="6">
    <source>
        <dbReference type="EMBL" id="TDR40759.1"/>
    </source>
</evidence>
<protein>
    <submittedName>
        <fullName evidence="6">LysR family transcriptional regulator</fullName>
    </submittedName>
</protein>
<dbReference type="PANTHER" id="PTHR30537">
    <property type="entry name" value="HTH-TYPE TRANSCRIPTIONAL REGULATOR"/>
    <property type="match status" value="1"/>
</dbReference>
<dbReference type="FunFam" id="3.40.190.290:FF:000001">
    <property type="entry name" value="Transcriptional regulator, LysR family"/>
    <property type="match status" value="1"/>
</dbReference>
<comment type="similarity">
    <text evidence="1">Belongs to the LysR transcriptional regulatory family.</text>
</comment>
<dbReference type="SUPFAM" id="SSF53850">
    <property type="entry name" value="Periplasmic binding protein-like II"/>
    <property type="match status" value="1"/>
</dbReference>
<evidence type="ECO:0000256" key="4">
    <source>
        <dbReference type="ARBA" id="ARBA00023163"/>
    </source>
</evidence>
<keyword evidence="4" id="KW-0804">Transcription</keyword>
<dbReference type="Gene3D" id="3.40.190.290">
    <property type="match status" value="1"/>
</dbReference>
<dbReference type="Gene3D" id="1.10.10.10">
    <property type="entry name" value="Winged helix-like DNA-binding domain superfamily/Winged helix DNA-binding domain"/>
    <property type="match status" value="1"/>
</dbReference>
<dbReference type="InterPro" id="IPR000847">
    <property type="entry name" value="LysR_HTH_N"/>
</dbReference>
<name>A0A4R6YRP9_9GAMM</name>
<accession>A0A4R6YRP9</accession>
<dbReference type="AlphaFoldDB" id="A0A4R6YRP9"/>
<dbReference type="OrthoDB" id="9810065at2"/>
<evidence type="ECO:0000259" key="5">
    <source>
        <dbReference type="PROSITE" id="PS50931"/>
    </source>
</evidence>